<sequence>MNGDLQWLIGTAIALSTFFGGALLTAFRSLSASIKDGDDRLAESLKSGDDQLHERVNRVRDEYVRRVDLDDHVKQLRDGMKEMRDETREGLKGTNTRLDQVLAVLAQDKKT</sequence>
<keyword evidence="1" id="KW-0472">Membrane</keyword>
<name>A0A2P9HII0_9HYPH</name>
<dbReference type="AlphaFoldDB" id="A0A2P9HII0"/>
<proteinExistence type="predicted"/>
<evidence type="ECO:0000313" key="2">
    <source>
        <dbReference type="EMBL" id="SPL63570.1"/>
    </source>
</evidence>
<organism evidence="2 3">
    <name type="scientific">Ochrobactrum soli</name>
    <dbReference type="NCBI Taxonomy" id="2448455"/>
    <lineage>
        <taxon>Bacteria</taxon>
        <taxon>Pseudomonadati</taxon>
        <taxon>Pseudomonadota</taxon>
        <taxon>Alphaproteobacteria</taxon>
        <taxon>Hyphomicrobiales</taxon>
        <taxon>Brucellaceae</taxon>
        <taxon>Brucella/Ochrobactrum group</taxon>
        <taxon>Ochrobactrum</taxon>
    </lineage>
</organism>
<evidence type="ECO:0000256" key="1">
    <source>
        <dbReference type="SAM" id="Phobius"/>
    </source>
</evidence>
<dbReference type="Proteomes" id="UP000246073">
    <property type="component" value="Unassembled WGS sequence"/>
</dbReference>
<protein>
    <submittedName>
        <fullName evidence="2">Uncharacterized protein</fullName>
    </submittedName>
</protein>
<gene>
    <name evidence="2" type="ORF">OHAE_3502</name>
</gene>
<reference evidence="3" key="1">
    <citation type="submission" date="2017-12" db="EMBL/GenBank/DDBJ databases">
        <authorList>
            <person name="Diaz M."/>
        </authorList>
    </citation>
    <scope>NUCLEOTIDE SEQUENCE [LARGE SCALE GENOMIC DNA]</scope>
    <source>
        <strain evidence="3">FI11154</strain>
    </source>
</reference>
<evidence type="ECO:0000313" key="3">
    <source>
        <dbReference type="Proteomes" id="UP000246073"/>
    </source>
</evidence>
<keyword evidence="1" id="KW-0812">Transmembrane</keyword>
<accession>A0A2P9HII0</accession>
<keyword evidence="1" id="KW-1133">Transmembrane helix</keyword>
<dbReference type="EMBL" id="OOFM01000004">
    <property type="protein sequence ID" value="SPL63570.1"/>
    <property type="molecule type" value="Genomic_DNA"/>
</dbReference>
<feature type="transmembrane region" description="Helical" evidence="1">
    <location>
        <begin position="6"/>
        <end position="27"/>
    </location>
</feature>
<dbReference type="RefSeq" id="WP_109367467.1">
    <property type="nucleotide sequence ID" value="NZ_OOFM01000004.1"/>
</dbReference>